<reference evidence="1" key="2">
    <citation type="submission" date="2021-07" db="EMBL/GenBank/DDBJ databases">
        <title>Giant CbK-like Caulobacter bacteriophages have genetically divergent genomes.</title>
        <authorList>
            <person name="Wilson K."/>
            <person name="Ely B."/>
        </authorList>
    </citation>
    <scope>NUCLEOTIDE SEQUENCE</scope>
</reference>
<dbReference type="EMBL" id="MH588547">
    <property type="protein sequence ID" value="AXQ69961.1"/>
    <property type="molecule type" value="Genomic_DNA"/>
</dbReference>
<protein>
    <submittedName>
        <fullName evidence="1">Uncharacterized protein</fullName>
    </submittedName>
</protein>
<dbReference type="Proteomes" id="UP000259683">
    <property type="component" value="Segment"/>
</dbReference>
<sequence length="73" mass="8025">MTYASFSKREKVNQTYQSARAVEAAINNLDFSALDDGGARLIATLETALGKHRLAAEKRAEETRIDGILKGDR</sequence>
<evidence type="ECO:0000313" key="1">
    <source>
        <dbReference type="EMBL" id="AXQ69961.1"/>
    </source>
</evidence>
<proteinExistence type="predicted"/>
<evidence type="ECO:0000313" key="2">
    <source>
        <dbReference type="Proteomes" id="UP000259683"/>
    </source>
</evidence>
<reference evidence="1" key="1">
    <citation type="submission" date="2018-07" db="EMBL/GenBank/DDBJ databases">
        <authorList>
            <person name="Wilson K.M."/>
            <person name="Ely B."/>
        </authorList>
    </citation>
    <scope>NUCLEOTIDE SEQUENCE</scope>
</reference>
<gene>
    <name evidence="1" type="ORF">CcrSC_gp379</name>
</gene>
<name>A0A385EDL7_9CAUD</name>
<organism evidence="1 2">
    <name type="scientific">Caulobacter phage CcrSC</name>
    <dbReference type="NCBI Taxonomy" id="2283272"/>
    <lineage>
        <taxon>Viruses</taxon>
        <taxon>Duplodnaviria</taxon>
        <taxon>Heunggongvirae</taxon>
        <taxon>Uroviricota</taxon>
        <taxon>Caudoviricetes</taxon>
        <taxon>Jeanschmidtviridae</taxon>
        <taxon>Bertelyvirus</taxon>
        <taxon>Bertelyvirus SC</taxon>
    </lineage>
</organism>
<keyword evidence="2" id="KW-1185">Reference proteome</keyword>
<accession>A0A385EDL7</accession>